<reference evidence="3" key="1">
    <citation type="submission" date="2017-03" db="EMBL/GenBank/DDBJ databases">
        <title>Genomes of endolithic fungi from Antarctica.</title>
        <authorList>
            <person name="Coleine C."/>
            <person name="Masonjones S."/>
            <person name="Stajich J.E."/>
        </authorList>
    </citation>
    <scope>NUCLEOTIDE SEQUENCE [LARGE SCALE GENOMIC DNA]</scope>
    <source>
        <strain evidence="3">CCFEE 5527</strain>
    </source>
</reference>
<feature type="coiled-coil region" evidence="1">
    <location>
        <begin position="161"/>
        <end position="220"/>
    </location>
</feature>
<evidence type="ECO:0000313" key="2">
    <source>
        <dbReference type="EMBL" id="OQN99041.1"/>
    </source>
</evidence>
<protein>
    <submittedName>
        <fullName evidence="2">Uncharacterized protein</fullName>
    </submittedName>
</protein>
<keyword evidence="3" id="KW-1185">Reference proteome</keyword>
<dbReference type="EMBL" id="NAJO01000042">
    <property type="protein sequence ID" value="OQN99041.1"/>
    <property type="molecule type" value="Genomic_DNA"/>
</dbReference>
<proteinExistence type="predicted"/>
<organism evidence="2 3">
    <name type="scientific">Cryoendolithus antarcticus</name>
    <dbReference type="NCBI Taxonomy" id="1507870"/>
    <lineage>
        <taxon>Eukaryota</taxon>
        <taxon>Fungi</taxon>
        <taxon>Dikarya</taxon>
        <taxon>Ascomycota</taxon>
        <taxon>Pezizomycotina</taxon>
        <taxon>Dothideomycetes</taxon>
        <taxon>Dothideomycetidae</taxon>
        <taxon>Cladosporiales</taxon>
        <taxon>Cladosporiaceae</taxon>
        <taxon>Cryoendolithus</taxon>
    </lineage>
</organism>
<accession>A0A1V8SJI9</accession>
<comment type="caution">
    <text evidence="2">The sequence shown here is derived from an EMBL/GenBank/DDBJ whole genome shotgun (WGS) entry which is preliminary data.</text>
</comment>
<dbReference type="AlphaFoldDB" id="A0A1V8SJI9"/>
<name>A0A1V8SJI9_9PEZI</name>
<dbReference type="Proteomes" id="UP000192596">
    <property type="component" value="Unassembled WGS sequence"/>
</dbReference>
<evidence type="ECO:0000256" key="1">
    <source>
        <dbReference type="SAM" id="Coils"/>
    </source>
</evidence>
<sequence length="239" mass="26107">MAKTRPDNKVGRITKPSPMLKPSVNVATLFAKPPRRDEVATHHHRRPPHPDYVAFLDTASNYRTDATASIAAAIEYEKAVLKARIYGEDFNGAPLNLPNVVSAADLDSLKGQADALNMPFASLEISVTGTNSKGKVVTGQCTLGDAMAEFTRRSGALKTKIDGLIRELEGVEGEIERVMVELKHGGSGAEEFKEELEGLMGEADEALKATVKDINDAKREDKESGIERQQRLQDFLKTF</sequence>
<keyword evidence="1" id="KW-0175">Coiled coil</keyword>
<gene>
    <name evidence="2" type="ORF">B0A48_14902</name>
</gene>
<dbReference type="InParanoid" id="A0A1V8SJI9"/>
<evidence type="ECO:0000313" key="3">
    <source>
        <dbReference type="Proteomes" id="UP000192596"/>
    </source>
</evidence>